<feature type="region of interest" description="Disordered" evidence="1">
    <location>
        <begin position="1"/>
        <end position="30"/>
    </location>
</feature>
<reference evidence="2" key="1">
    <citation type="submission" date="2021-02" db="EMBL/GenBank/DDBJ databases">
        <authorList>
            <person name="Dougan E. K."/>
            <person name="Rhodes N."/>
            <person name="Thang M."/>
            <person name="Chan C."/>
        </authorList>
    </citation>
    <scope>NUCLEOTIDE SEQUENCE</scope>
</reference>
<dbReference type="AlphaFoldDB" id="A0A813KBM6"/>
<dbReference type="EMBL" id="CAJNNW010029140">
    <property type="protein sequence ID" value="CAE8699177.1"/>
    <property type="molecule type" value="Genomic_DNA"/>
</dbReference>
<gene>
    <name evidence="2" type="ORF">PGLA2088_LOCUS31052</name>
</gene>
<feature type="non-terminal residue" evidence="2">
    <location>
        <position position="132"/>
    </location>
</feature>
<proteinExistence type="predicted"/>
<protein>
    <submittedName>
        <fullName evidence="2">Uncharacterized protein</fullName>
    </submittedName>
</protein>
<feature type="non-terminal residue" evidence="2">
    <location>
        <position position="1"/>
    </location>
</feature>
<organism evidence="2 3">
    <name type="scientific">Polarella glacialis</name>
    <name type="common">Dinoflagellate</name>
    <dbReference type="NCBI Taxonomy" id="89957"/>
    <lineage>
        <taxon>Eukaryota</taxon>
        <taxon>Sar</taxon>
        <taxon>Alveolata</taxon>
        <taxon>Dinophyceae</taxon>
        <taxon>Suessiales</taxon>
        <taxon>Suessiaceae</taxon>
        <taxon>Polarella</taxon>
    </lineage>
</organism>
<evidence type="ECO:0000313" key="2">
    <source>
        <dbReference type="EMBL" id="CAE8699177.1"/>
    </source>
</evidence>
<comment type="caution">
    <text evidence="2">The sequence shown here is derived from an EMBL/GenBank/DDBJ whole genome shotgun (WGS) entry which is preliminary data.</text>
</comment>
<accession>A0A813KBM6</accession>
<sequence length="132" mass="14694">PRTWRPAASRPVEAAGSHAQRQAADADEGDLRFRPAEVTSQTFLEPDRHVLPVRRYRRDSLARYGVAAQPERAQRWCAKVAAQPEMAPAPVETTLSTAGEIEAAQPCEEDKEDEEGSRHQMSCALEGARSRW</sequence>
<feature type="region of interest" description="Disordered" evidence="1">
    <location>
        <begin position="104"/>
        <end position="132"/>
    </location>
</feature>
<evidence type="ECO:0000313" key="3">
    <source>
        <dbReference type="Proteomes" id="UP000626109"/>
    </source>
</evidence>
<evidence type="ECO:0000256" key="1">
    <source>
        <dbReference type="SAM" id="MobiDB-lite"/>
    </source>
</evidence>
<name>A0A813KBM6_POLGL</name>
<dbReference type="Proteomes" id="UP000626109">
    <property type="component" value="Unassembled WGS sequence"/>
</dbReference>